<evidence type="ECO:0000313" key="2">
    <source>
        <dbReference type="Proteomes" id="UP001159363"/>
    </source>
</evidence>
<dbReference type="Proteomes" id="UP001159363">
    <property type="component" value="Chromosome 7"/>
</dbReference>
<protein>
    <recommendedName>
        <fullName evidence="3">DDE Tnp4 domain-containing protein</fullName>
    </recommendedName>
</protein>
<sequence>MTHCTVGWIVYTTCDAIWECFVGIHMPFPTAELPRKSADLYEELWDFLDCVSRIDGRHLRTRYPKASGSNFSNYKSFFSVLLQGMVDANIDSLAWTKGPTKDKVTLVCFPTDVMFPYVVLRDQEYPLKEYLMRPYPTPNLNVLQDI</sequence>
<reference evidence="1 2" key="1">
    <citation type="submission" date="2023-02" db="EMBL/GenBank/DDBJ databases">
        <title>LHISI_Scaffold_Assembly.</title>
        <authorList>
            <person name="Stuart O.P."/>
            <person name="Cleave R."/>
            <person name="Magrath M.J.L."/>
            <person name="Mikheyev A.S."/>
        </authorList>
    </citation>
    <scope>NUCLEOTIDE SEQUENCE [LARGE SCALE GENOMIC DNA]</scope>
    <source>
        <strain evidence="1">Daus_M_001</strain>
        <tissue evidence="1">Leg muscle</tissue>
    </source>
</reference>
<evidence type="ECO:0000313" key="1">
    <source>
        <dbReference type="EMBL" id="KAJ8878072.1"/>
    </source>
</evidence>
<keyword evidence="2" id="KW-1185">Reference proteome</keyword>
<proteinExistence type="predicted"/>
<organism evidence="1 2">
    <name type="scientific">Dryococelus australis</name>
    <dbReference type="NCBI Taxonomy" id="614101"/>
    <lineage>
        <taxon>Eukaryota</taxon>
        <taxon>Metazoa</taxon>
        <taxon>Ecdysozoa</taxon>
        <taxon>Arthropoda</taxon>
        <taxon>Hexapoda</taxon>
        <taxon>Insecta</taxon>
        <taxon>Pterygota</taxon>
        <taxon>Neoptera</taxon>
        <taxon>Polyneoptera</taxon>
        <taxon>Phasmatodea</taxon>
        <taxon>Verophasmatodea</taxon>
        <taxon>Anareolatae</taxon>
        <taxon>Phasmatidae</taxon>
        <taxon>Eurycanthinae</taxon>
        <taxon>Dryococelus</taxon>
    </lineage>
</organism>
<gene>
    <name evidence="1" type="ORF">PR048_022536</name>
</gene>
<comment type="caution">
    <text evidence="1">The sequence shown here is derived from an EMBL/GenBank/DDBJ whole genome shotgun (WGS) entry which is preliminary data.</text>
</comment>
<name>A0ABQ9H1B3_9NEOP</name>
<evidence type="ECO:0008006" key="3">
    <source>
        <dbReference type="Google" id="ProtNLM"/>
    </source>
</evidence>
<dbReference type="EMBL" id="JARBHB010000008">
    <property type="protein sequence ID" value="KAJ8878072.1"/>
    <property type="molecule type" value="Genomic_DNA"/>
</dbReference>
<accession>A0ABQ9H1B3</accession>